<reference evidence="15" key="1">
    <citation type="submission" date="2022-07" db="EMBL/GenBank/DDBJ databases">
        <title>Phylogenomic reconstructions and comparative analyses of Kickxellomycotina fungi.</title>
        <authorList>
            <person name="Reynolds N.K."/>
            <person name="Stajich J.E."/>
            <person name="Barry K."/>
            <person name="Grigoriev I.V."/>
            <person name="Crous P."/>
            <person name="Smith M.E."/>
        </authorList>
    </citation>
    <scope>NUCLEOTIDE SEQUENCE</scope>
    <source>
        <strain evidence="15">RSA 861</strain>
    </source>
</reference>
<proteinExistence type="inferred from homology"/>
<evidence type="ECO:0000256" key="5">
    <source>
        <dbReference type="ARBA" id="ARBA00022840"/>
    </source>
</evidence>
<evidence type="ECO:0000256" key="10">
    <source>
        <dbReference type="ARBA" id="ARBA00034704"/>
    </source>
</evidence>
<feature type="region of interest" description="Disordered" evidence="13">
    <location>
        <begin position="955"/>
        <end position="981"/>
    </location>
</feature>
<evidence type="ECO:0000256" key="12">
    <source>
        <dbReference type="SAM" id="Coils"/>
    </source>
</evidence>
<gene>
    <name evidence="15" type="primary">KIF15_1</name>
    <name evidence="15" type="ORF">IWQ60_001834</name>
</gene>
<dbReference type="Gene3D" id="3.40.850.10">
    <property type="entry name" value="Kinesin motor domain"/>
    <property type="match status" value="1"/>
</dbReference>
<dbReference type="SUPFAM" id="SSF52540">
    <property type="entry name" value="P-loop containing nucleoside triphosphate hydrolases"/>
    <property type="match status" value="1"/>
</dbReference>
<evidence type="ECO:0000256" key="2">
    <source>
        <dbReference type="ARBA" id="ARBA00022490"/>
    </source>
</evidence>
<evidence type="ECO:0000256" key="8">
    <source>
        <dbReference type="ARBA" id="ARBA00023212"/>
    </source>
</evidence>
<keyword evidence="7 11" id="KW-0505">Motor protein</keyword>
<dbReference type="InterPro" id="IPR019821">
    <property type="entry name" value="Kinesin_motor_CS"/>
</dbReference>
<keyword evidence="5 11" id="KW-0067">ATP-binding</keyword>
<dbReference type="OrthoDB" id="3176171at2759"/>
<dbReference type="EMBL" id="JANBPT010000063">
    <property type="protein sequence ID" value="KAJ1928685.1"/>
    <property type="molecule type" value="Genomic_DNA"/>
</dbReference>
<dbReference type="InterPro" id="IPR027417">
    <property type="entry name" value="P-loop_NTPase"/>
</dbReference>
<feature type="domain" description="Kinesin motor" evidence="14">
    <location>
        <begin position="3"/>
        <end position="379"/>
    </location>
</feature>
<dbReference type="GO" id="GO:0007010">
    <property type="term" value="P:cytoskeleton organization"/>
    <property type="evidence" value="ECO:0007669"/>
    <property type="project" value="UniProtKB-ARBA"/>
</dbReference>
<dbReference type="PROSITE" id="PS50067">
    <property type="entry name" value="KINESIN_MOTOR_2"/>
    <property type="match status" value="1"/>
</dbReference>
<dbReference type="SMART" id="SM00129">
    <property type="entry name" value="KISc"/>
    <property type="match status" value="1"/>
</dbReference>
<dbReference type="PANTHER" id="PTHR37739:SF8">
    <property type="entry name" value="KINESIN-LIKE PROTEIN KIN-12D"/>
    <property type="match status" value="1"/>
</dbReference>
<evidence type="ECO:0000256" key="13">
    <source>
        <dbReference type="SAM" id="MobiDB-lite"/>
    </source>
</evidence>
<keyword evidence="8" id="KW-0206">Cytoskeleton</keyword>
<name>A0A9W8ADF0_9FUNG</name>
<evidence type="ECO:0000256" key="4">
    <source>
        <dbReference type="ARBA" id="ARBA00022741"/>
    </source>
</evidence>
<evidence type="ECO:0000313" key="16">
    <source>
        <dbReference type="Proteomes" id="UP001150569"/>
    </source>
</evidence>
<evidence type="ECO:0000256" key="9">
    <source>
        <dbReference type="ARBA" id="ARBA00034488"/>
    </source>
</evidence>
<feature type="binding site" evidence="11">
    <location>
        <begin position="125"/>
        <end position="132"/>
    </location>
    <ligand>
        <name>ATP</name>
        <dbReference type="ChEBI" id="CHEBI:30616"/>
    </ligand>
</feature>
<accession>A0A9W8ADF0</accession>
<evidence type="ECO:0000256" key="11">
    <source>
        <dbReference type="PROSITE-ProRule" id="PRU00283"/>
    </source>
</evidence>
<feature type="region of interest" description="Disordered" evidence="13">
    <location>
        <begin position="643"/>
        <end position="662"/>
    </location>
</feature>
<feature type="coiled-coil region" evidence="12">
    <location>
        <begin position="386"/>
        <end position="420"/>
    </location>
</feature>
<evidence type="ECO:0000256" key="6">
    <source>
        <dbReference type="ARBA" id="ARBA00023054"/>
    </source>
</evidence>
<dbReference type="PROSITE" id="PS00411">
    <property type="entry name" value="KINESIN_MOTOR_1"/>
    <property type="match status" value="1"/>
</dbReference>
<keyword evidence="3" id="KW-0493">Microtubule</keyword>
<dbReference type="AlphaFoldDB" id="A0A9W8ADF0"/>
<dbReference type="GO" id="GO:0007018">
    <property type="term" value="P:microtubule-based movement"/>
    <property type="evidence" value="ECO:0007669"/>
    <property type="project" value="InterPro"/>
</dbReference>
<evidence type="ECO:0000313" key="15">
    <source>
        <dbReference type="EMBL" id="KAJ1928685.1"/>
    </source>
</evidence>
<dbReference type="GO" id="GO:0003777">
    <property type="term" value="F:microtubule motor activity"/>
    <property type="evidence" value="ECO:0007669"/>
    <property type="project" value="InterPro"/>
</dbReference>
<evidence type="ECO:0000256" key="3">
    <source>
        <dbReference type="ARBA" id="ARBA00022701"/>
    </source>
</evidence>
<dbReference type="InterPro" id="IPR044986">
    <property type="entry name" value="KIF15/KIN-12"/>
</dbReference>
<comment type="similarity">
    <text evidence="9">Belongs to the TRAFAC class myosin-kinesin ATPase superfamily. Kinesin family. KIN-12 subfamily.</text>
</comment>
<evidence type="ECO:0000256" key="1">
    <source>
        <dbReference type="ARBA" id="ARBA00004245"/>
    </source>
</evidence>
<dbReference type="PRINTS" id="PR00380">
    <property type="entry name" value="KINESINHEAVY"/>
</dbReference>
<comment type="similarity">
    <text evidence="10">Belongs to the TRAFAC class myosin-kinesin ATPase superfamily. Kinesin family. KIN-5/BimC subfamily.</text>
</comment>
<dbReference type="InterPro" id="IPR036961">
    <property type="entry name" value="Kinesin_motor_dom_sf"/>
</dbReference>
<feature type="region of interest" description="Disordered" evidence="13">
    <location>
        <begin position="24"/>
        <end position="49"/>
    </location>
</feature>
<evidence type="ECO:0000259" key="14">
    <source>
        <dbReference type="PROSITE" id="PS50067"/>
    </source>
</evidence>
<dbReference type="Pfam" id="PF00225">
    <property type="entry name" value="Kinesin"/>
    <property type="match status" value="1"/>
</dbReference>
<keyword evidence="4 11" id="KW-0547">Nucleotide-binding</keyword>
<protein>
    <submittedName>
        <fullName evidence="15">Kinesin-like protein kif15</fullName>
    </submittedName>
</protein>
<dbReference type="GO" id="GO:0008017">
    <property type="term" value="F:microtubule binding"/>
    <property type="evidence" value="ECO:0007669"/>
    <property type="project" value="InterPro"/>
</dbReference>
<keyword evidence="2" id="KW-0963">Cytoplasm</keyword>
<dbReference type="PANTHER" id="PTHR37739">
    <property type="entry name" value="KINESIN-LIKE PROTEIN KIN-12D"/>
    <property type="match status" value="1"/>
</dbReference>
<keyword evidence="6 12" id="KW-0175">Coiled coil</keyword>
<dbReference type="FunFam" id="3.40.850.10:FF:000019">
    <property type="entry name" value="Kinesin-like protein KIN-5D"/>
    <property type="match status" value="1"/>
</dbReference>
<evidence type="ECO:0000256" key="7">
    <source>
        <dbReference type="ARBA" id="ARBA00023175"/>
    </source>
</evidence>
<dbReference type="GO" id="GO:0005874">
    <property type="term" value="C:microtubule"/>
    <property type="evidence" value="ECO:0007669"/>
    <property type="project" value="UniProtKB-KW"/>
</dbReference>
<comment type="caution">
    <text evidence="15">The sequence shown here is derived from an EMBL/GenBank/DDBJ whole genome shotgun (WGS) entry which is preliminary data.</text>
</comment>
<dbReference type="GO" id="GO:0005524">
    <property type="term" value="F:ATP binding"/>
    <property type="evidence" value="ECO:0007669"/>
    <property type="project" value="UniProtKB-UniRule"/>
</dbReference>
<dbReference type="Proteomes" id="UP001150569">
    <property type="component" value="Unassembled WGS sequence"/>
</dbReference>
<organism evidence="15 16">
    <name type="scientific">Tieghemiomyces parasiticus</name>
    <dbReference type="NCBI Taxonomy" id="78921"/>
    <lineage>
        <taxon>Eukaryota</taxon>
        <taxon>Fungi</taxon>
        <taxon>Fungi incertae sedis</taxon>
        <taxon>Zoopagomycota</taxon>
        <taxon>Kickxellomycotina</taxon>
        <taxon>Dimargaritomycetes</taxon>
        <taxon>Dimargaritales</taxon>
        <taxon>Dimargaritaceae</taxon>
        <taxon>Tieghemiomyces</taxon>
    </lineage>
</organism>
<feature type="region of interest" description="Disordered" evidence="13">
    <location>
        <begin position="889"/>
        <end position="943"/>
    </location>
</feature>
<comment type="subcellular location">
    <subcellularLocation>
        <location evidence="1">Cytoplasm</location>
        <location evidence="1">Cytoskeleton</location>
    </subcellularLocation>
</comment>
<feature type="coiled-coil region" evidence="12">
    <location>
        <begin position="486"/>
        <end position="520"/>
    </location>
</feature>
<sequence length="1004" mass="111129">MESIRVYLRIRPFSQAEQLSESSQFASAALNPPSSQGSRASFSVSATPGNNGPAEPSLFLLTPPNAVTMQAVSGTLGMMAAKQETFTFDYVGGPATEQRDMFDSVGRSIVDRCLEGYNGTIFAYGQTGSGKTYTMQGAGPLTNLDNDRRGLIPRCMEYLFRRIAERSADSDRPTEYLVKASYLEIYNESIHDLLDPATPMRALREDINRGIFVDGITEETILTPTDAYRVFERGATNRHVGSTAMNRESSRSHSVLTLIIQSKTTEGDLVDIREARFNLVDLAGSERQKTAGTTGQRLKEAANINKSLSALGSVINALVESSNGKLRHVHYRDSKLTFLLRDSLGGNSITWIIANASPATINAAESLGTLKFAQRAKMIKNKAVVNQDTQGSVEQLQAELRKLRNEMALLKANQAEAMAVGGGGTPHFSAVATPGRPARPLYDTSPVLTSVASTPSLAPTAGSLAAGYAAERATHTFILQQNKEEILRLMNLLNLSSRKLRQLEQEKSRYAREILTLHEDCRRKDLSMMNLRMVRRLLQDQVRDLRSTKGLDELVDGERAMLKLEIMELEQLLRHNPEVTRFASENLQLRDQLERYQELENRSLGNEWWEMYEDDPQILADQISLLVSEWAVANATTFETPEALRDRVYNPPPESPDAADDDPAVRAALQTQDLSRWLGPDADATFQRYQLDELRSEAAQTVRAAQARGDPLPALEAKPDTFHIELAEILHKVRTHLHTPMEAICLDPKDYDPGDRLAALESAVLQSRKAAYELILEHPALSLTSQDIRSAGDPELARLKTSFHAADRTFTGPTPAGDASCLQLTSKLLGYLRGALGICEWMIDHYHNSLGGPRGDTASTRANAETIQHLETTIKSLTTQLEQVRGELVQERARRPASPASMSSKTLPSGPLATVSAKAGNRIDDDADDDDIGHRDHMSDLSQNVLMDVLSSGEEEGMYPRVPQPRRRPSRPNHDPDSDITEYFMLDEEARRYGRVFSEDQAVD</sequence>
<dbReference type="InterPro" id="IPR001752">
    <property type="entry name" value="Kinesin_motor_dom"/>
</dbReference>
<keyword evidence="16" id="KW-1185">Reference proteome</keyword>